<dbReference type="Proteomes" id="UP001597340">
    <property type="component" value="Unassembled WGS sequence"/>
</dbReference>
<dbReference type="CDD" id="cd00063">
    <property type="entry name" value="FN3"/>
    <property type="match status" value="3"/>
</dbReference>
<feature type="domain" description="Fibronectin type-III" evidence="1">
    <location>
        <begin position="206"/>
        <end position="289"/>
    </location>
</feature>
<dbReference type="PANTHER" id="PTHR47135:SF3">
    <property type="entry name" value="FIBRONECTIN TYPE-III DOMAIN-CONTAINING PROTEIN"/>
    <property type="match status" value="1"/>
</dbReference>
<dbReference type="PANTHER" id="PTHR47135">
    <property type="entry name" value="FIBRONECTIN TYPE III DOMAIN-CONTAINING PROTEIN 7"/>
    <property type="match status" value="1"/>
</dbReference>
<dbReference type="InterPro" id="IPR003961">
    <property type="entry name" value="FN3_dom"/>
</dbReference>
<evidence type="ECO:0000259" key="1">
    <source>
        <dbReference type="PROSITE" id="PS50853"/>
    </source>
</evidence>
<protein>
    <submittedName>
        <fullName evidence="2">Fibronectin type III domain-containing protein</fullName>
    </submittedName>
</protein>
<dbReference type="InterPro" id="IPR036116">
    <property type="entry name" value="FN3_sf"/>
</dbReference>
<dbReference type="PROSITE" id="PS50853">
    <property type="entry name" value="FN3"/>
    <property type="match status" value="2"/>
</dbReference>
<dbReference type="Pfam" id="PF00041">
    <property type="entry name" value="fn3"/>
    <property type="match status" value="2"/>
</dbReference>
<evidence type="ECO:0000313" key="3">
    <source>
        <dbReference type="Proteomes" id="UP001597340"/>
    </source>
</evidence>
<organism evidence="2 3">
    <name type="scientific">Paenibacillus farraposensis</name>
    <dbReference type="NCBI Taxonomy" id="2807095"/>
    <lineage>
        <taxon>Bacteria</taxon>
        <taxon>Bacillati</taxon>
        <taxon>Bacillota</taxon>
        <taxon>Bacilli</taxon>
        <taxon>Bacillales</taxon>
        <taxon>Paenibacillaceae</taxon>
        <taxon>Paenibacillus</taxon>
    </lineage>
</organism>
<evidence type="ECO:0000313" key="2">
    <source>
        <dbReference type="EMBL" id="MFD1464278.1"/>
    </source>
</evidence>
<dbReference type="SMART" id="SM00060">
    <property type="entry name" value="FN3"/>
    <property type="match status" value="3"/>
</dbReference>
<accession>A0ABW4DKE5</accession>
<reference evidence="3" key="1">
    <citation type="journal article" date="2019" name="Int. J. Syst. Evol. Microbiol.">
        <title>The Global Catalogue of Microorganisms (GCM) 10K type strain sequencing project: providing services to taxonomists for standard genome sequencing and annotation.</title>
        <authorList>
            <consortium name="The Broad Institute Genomics Platform"/>
            <consortium name="The Broad Institute Genome Sequencing Center for Infectious Disease"/>
            <person name="Wu L."/>
            <person name="Ma J."/>
        </authorList>
    </citation>
    <scope>NUCLEOTIDE SEQUENCE [LARGE SCALE GENOMIC DNA]</scope>
    <source>
        <strain evidence="3">CCM 9147</strain>
    </source>
</reference>
<dbReference type="RefSeq" id="WP_377571091.1">
    <property type="nucleotide sequence ID" value="NZ_JBHTNZ010000118.1"/>
</dbReference>
<feature type="domain" description="Fibronectin type-III" evidence="1">
    <location>
        <begin position="371"/>
        <end position="451"/>
    </location>
</feature>
<proteinExistence type="predicted"/>
<sequence length="474" mass="51441">MGKKVRARWASILFAVLFLVQFQWAGGIPGAFAADKDTILSASSDYGQVLVKRGDAIYANERRVSFSWVRNDSFSAKGYSFSRYLSASGTEADVQSAQFGSYTSDYTGYIPHAFVVSLDKIYFISSVMEYKQNGMEVGKWTRSSEDAFGLQTPRNVYSYETPVKLVINADTGVVVDLASQINPYYKVKPDSSNFNPTANPTIPTELPLTPTNITAIVSGNNVQLKWLGAANAMQYEVEQDGTVVKTLYGNQYSAGNLKYDTAYSFRIRSKNNLGVSEWSEPFSARTLLSIPLLRFQPLSEANQLNWEAVTGAESYEIKLDGGAAINVGNVTSYLHEGLKPSSQHTYSIRAISSNNESEWSKVVNQTTLPAGVEGLNITGTTNKSITLAWSAVSGATSYEVEVDGVTVPVNNLTYTTTGLEGYSEHTFRVRAKNAAGVGAWSKIVTGVTLLNTPVAKATSTTSAITLSWEPIAGA</sequence>
<dbReference type="Gene3D" id="2.60.40.10">
    <property type="entry name" value="Immunoglobulins"/>
    <property type="match status" value="3"/>
</dbReference>
<gene>
    <name evidence="2" type="ORF">ACFQ5D_23820</name>
</gene>
<name>A0ABW4DKE5_9BACL</name>
<keyword evidence="3" id="KW-1185">Reference proteome</keyword>
<dbReference type="InterPro" id="IPR013783">
    <property type="entry name" value="Ig-like_fold"/>
</dbReference>
<feature type="non-terminal residue" evidence="2">
    <location>
        <position position="474"/>
    </location>
</feature>
<dbReference type="EMBL" id="JBHTNZ010000118">
    <property type="protein sequence ID" value="MFD1464278.1"/>
    <property type="molecule type" value="Genomic_DNA"/>
</dbReference>
<dbReference type="SUPFAM" id="SSF49265">
    <property type="entry name" value="Fibronectin type III"/>
    <property type="match status" value="2"/>
</dbReference>
<comment type="caution">
    <text evidence="2">The sequence shown here is derived from an EMBL/GenBank/DDBJ whole genome shotgun (WGS) entry which is preliminary data.</text>
</comment>